<dbReference type="Proteomes" id="UP000603434">
    <property type="component" value="Unassembled WGS sequence"/>
</dbReference>
<dbReference type="EMBL" id="JACNJH010000146">
    <property type="protein sequence ID" value="MBC8361719.1"/>
    <property type="molecule type" value="Genomic_DNA"/>
</dbReference>
<gene>
    <name evidence="1" type="ORF">H8E23_09995</name>
</gene>
<proteinExistence type="predicted"/>
<evidence type="ECO:0000313" key="1">
    <source>
        <dbReference type="EMBL" id="MBC8361719.1"/>
    </source>
</evidence>
<name>A0A8J6TM46_9BACT</name>
<reference evidence="1 2" key="1">
    <citation type="submission" date="2020-08" db="EMBL/GenBank/DDBJ databases">
        <title>Bridging the membrane lipid divide: bacteria of the FCB group superphylum have the potential to synthesize archaeal ether lipids.</title>
        <authorList>
            <person name="Villanueva L."/>
            <person name="Von Meijenfeldt F.A.B."/>
            <person name="Westbye A.B."/>
            <person name="Yadav S."/>
            <person name="Hopmans E.C."/>
            <person name="Dutilh B.E."/>
            <person name="Sinninghe Damste J.S."/>
        </authorList>
    </citation>
    <scope>NUCLEOTIDE SEQUENCE [LARGE SCALE GENOMIC DNA]</scope>
    <source>
        <strain evidence="1">NIOZ-UU30</strain>
    </source>
</reference>
<organism evidence="1 2">
    <name type="scientific">Candidatus Desulfatibia profunda</name>
    <dbReference type="NCBI Taxonomy" id="2841695"/>
    <lineage>
        <taxon>Bacteria</taxon>
        <taxon>Pseudomonadati</taxon>
        <taxon>Thermodesulfobacteriota</taxon>
        <taxon>Desulfobacteria</taxon>
        <taxon>Desulfobacterales</taxon>
        <taxon>Desulfobacterales incertae sedis</taxon>
        <taxon>Candidatus Desulfatibia</taxon>
    </lineage>
</organism>
<sequence>MTSRLIKTIELKNNLTLNLYDESIKMIGERWLVTLVARITIPVDETSIQKDHLSLMDKDEIKNVLGESVVFEQKNNRIFVNQSDKKNVFQEMCDAFLENTLPYLSHRNFSRRFLLKRIKEEMDKQFRKRP</sequence>
<dbReference type="AlphaFoldDB" id="A0A8J6TM46"/>
<comment type="caution">
    <text evidence="1">The sequence shown here is derived from an EMBL/GenBank/DDBJ whole genome shotgun (WGS) entry which is preliminary data.</text>
</comment>
<protein>
    <submittedName>
        <fullName evidence="1">Uncharacterized protein</fullName>
    </submittedName>
</protein>
<accession>A0A8J6TM46</accession>
<evidence type="ECO:0000313" key="2">
    <source>
        <dbReference type="Proteomes" id="UP000603434"/>
    </source>
</evidence>